<evidence type="ECO:0000256" key="1">
    <source>
        <dbReference type="SAM" id="MobiDB-lite"/>
    </source>
</evidence>
<sequence length="124" mass="12729">MAAITRAKTGNSKPRLVQQVEAAITPGKTAKANTSKPRAKTVASGRVDKKKTTTTATAAPKTTTKTKAAAAPAPKKKTPAKRVVDKVEGAVEKAVGEVGGKPGKKAAGTTKVRARTTRGRRSLA</sequence>
<accession>A0A7C8IHV0</accession>
<dbReference type="EMBL" id="JAADJZ010000003">
    <property type="protein sequence ID" value="KAF2876733.1"/>
    <property type="molecule type" value="Genomic_DNA"/>
</dbReference>
<feature type="compositionally biased region" description="Basic and acidic residues" evidence="1">
    <location>
        <begin position="82"/>
        <end position="95"/>
    </location>
</feature>
<dbReference type="AlphaFoldDB" id="A0A7C8IHV0"/>
<comment type="caution">
    <text evidence="2">The sequence shown here is derived from an EMBL/GenBank/DDBJ whole genome shotgun (WGS) entry which is preliminary data.</text>
</comment>
<name>A0A7C8IHV0_9PLEO</name>
<feature type="compositionally biased region" description="Low complexity" evidence="1">
    <location>
        <begin position="53"/>
        <end position="73"/>
    </location>
</feature>
<evidence type="ECO:0000313" key="2">
    <source>
        <dbReference type="EMBL" id="KAF2876733.1"/>
    </source>
</evidence>
<feature type="region of interest" description="Disordered" evidence="1">
    <location>
        <begin position="24"/>
        <end position="124"/>
    </location>
</feature>
<protein>
    <submittedName>
        <fullName evidence="2">Uncharacterized protein</fullName>
    </submittedName>
</protein>
<dbReference type="OrthoDB" id="5426707at2759"/>
<gene>
    <name evidence="2" type="ORF">BDV95DRAFT_590798</name>
</gene>
<dbReference type="Proteomes" id="UP000481861">
    <property type="component" value="Unassembled WGS sequence"/>
</dbReference>
<reference evidence="2 3" key="1">
    <citation type="submission" date="2020-01" db="EMBL/GenBank/DDBJ databases">
        <authorList>
            <consortium name="DOE Joint Genome Institute"/>
            <person name="Haridas S."/>
            <person name="Albert R."/>
            <person name="Binder M."/>
            <person name="Bloem J."/>
            <person name="Labutti K."/>
            <person name="Salamov A."/>
            <person name="Andreopoulos B."/>
            <person name="Baker S.E."/>
            <person name="Barry K."/>
            <person name="Bills G."/>
            <person name="Bluhm B.H."/>
            <person name="Cannon C."/>
            <person name="Castanera R."/>
            <person name="Culley D.E."/>
            <person name="Daum C."/>
            <person name="Ezra D."/>
            <person name="Gonzalez J.B."/>
            <person name="Henrissat B."/>
            <person name="Kuo A."/>
            <person name="Liang C."/>
            <person name="Lipzen A."/>
            <person name="Lutzoni F."/>
            <person name="Magnuson J."/>
            <person name="Mondo S."/>
            <person name="Nolan M."/>
            <person name="Ohm R."/>
            <person name="Pangilinan J."/>
            <person name="Park H.-J.H."/>
            <person name="Ramirez L."/>
            <person name="Alfaro M."/>
            <person name="Sun H."/>
            <person name="Tritt A."/>
            <person name="Yoshinaga Y."/>
            <person name="Zwiers L.-H.L."/>
            <person name="Turgeon B.G."/>
            <person name="Goodwin S.B."/>
            <person name="Spatafora J.W."/>
            <person name="Crous P.W."/>
            <person name="Grigoriev I.V."/>
        </authorList>
    </citation>
    <scope>NUCLEOTIDE SEQUENCE [LARGE SCALE GENOMIC DNA]</scope>
    <source>
        <strain evidence="2 3">CBS 611.86</strain>
    </source>
</reference>
<organism evidence="2 3">
    <name type="scientific">Massariosphaeria phaeospora</name>
    <dbReference type="NCBI Taxonomy" id="100035"/>
    <lineage>
        <taxon>Eukaryota</taxon>
        <taxon>Fungi</taxon>
        <taxon>Dikarya</taxon>
        <taxon>Ascomycota</taxon>
        <taxon>Pezizomycotina</taxon>
        <taxon>Dothideomycetes</taxon>
        <taxon>Pleosporomycetidae</taxon>
        <taxon>Pleosporales</taxon>
        <taxon>Pleosporales incertae sedis</taxon>
        <taxon>Massariosphaeria</taxon>
    </lineage>
</organism>
<keyword evidence="3" id="KW-1185">Reference proteome</keyword>
<proteinExistence type="predicted"/>
<evidence type="ECO:0000313" key="3">
    <source>
        <dbReference type="Proteomes" id="UP000481861"/>
    </source>
</evidence>
<feature type="compositionally biased region" description="Basic residues" evidence="1">
    <location>
        <begin position="112"/>
        <end position="124"/>
    </location>
</feature>